<protein>
    <submittedName>
        <fullName evidence="2">Type 11 methyltransferase</fullName>
    </submittedName>
</protein>
<accession>A0A977PKK3</accession>
<name>A0A977PKK3_9CREN</name>
<evidence type="ECO:0000313" key="2">
    <source>
        <dbReference type="EMBL" id="UXD21360.1"/>
    </source>
</evidence>
<dbReference type="InterPro" id="IPR013216">
    <property type="entry name" value="Methyltransf_11"/>
</dbReference>
<reference evidence="2" key="1">
    <citation type="submission" date="2013-11" db="EMBL/GenBank/DDBJ databases">
        <title>Comparative genomics of Ignicoccus.</title>
        <authorList>
            <person name="Podar M."/>
        </authorList>
    </citation>
    <scope>NUCLEOTIDE SEQUENCE</scope>
    <source>
        <strain evidence="2">DSM 13166</strain>
    </source>
</reference>
<dbReference type="InterPro" id="IPR029063">
    <property type="entry name" value="SAM-dependent_MTases_sf"/>
</dbReference>
<gene>
    <name evidence="2" type="ORF">IPA_03405</name>
</gene>
<dbReference type="SUPFAM" id="SSF53335">
    <property type="entry name" value="S-adenosyl-L-methionine-dependent methyltransferases"/>
    <property type="match status" value="1"/>
</dbReference>
<dbReference type="EMBL" id="CP006868">
    <property type="protein sequence ID" value="UXD21360.1"/>
    <property type="molecule type" value="Genomic_DNA"/>
</dbReference>
<dbReference type="Pfam" id="PF08241">
    <property type="entry name" value="Methyltransf_11"/>
    <property type="match status" value="1"/>
</dbReference>
<keyword evidence="3" id="KW-1185">Reference proteome</keyword>
<proteinExistence type="predicted"/>
<dbReference type="AlphaFoldDB" id="A0A977PKK3"/>
<evidence type="ECO:0000259" key="1">
    <source>
        <dbReference type="Pfam" id="PF08241"/>
    </source>
</evidence>
<dbReference type="GO" id="GO:0032259">
    <property type="term" value="P:methylation"/>
    <property type="evidence" value="ECO:0007669"/>
    <property type="project" value="UniProtKB-KW"/>
</dbReference>
<keyword evidence="2" id="KW-0489">Methyltransferase</keyword>
<keyword evidence="2" id="KW-0808">Transferase</keyword>
<dbReference type="Gene3D" id="3.40.50.150">
    <property type="entry name" value="Vaccinia Virus protein VP39"/>
    <property type="match status" value="1"/>
</dbReference>
<organism evidence="2 3">
    <name type="scientific">Ignicoccus pacificus DSM 13166</name>
    <dbReference type="NCBI Taxonomy" id="940294"/>
    <lineage>
        <taxon>Archaea</taxon>
        <taxon>Thermoproteota</taxon>
        <taxon>Thermoprotei</taxon>
        <taxon>Desulfurococcales</taxon>
        <taxon>Desulfurococcaceae</taxon>
        <taxon>Ignicoccus</taxon>
    </lineage>
</organism>
<evidence type="ECO:0000313" key="3">
    <source>
        <dbReference type="Proteomes" id="UP001063698"/>
    </source>
</evidence>
<dbReference type="PANTHER" id="PTHR43591">
    <property type="entry name" value="METHYLTRANSFERASE"/>
    <property type="match status" value="1"/>
</dbReference>
<dbReference type="GO" id="GO:0008757">
    <property type="term" value="F:S-adenosylmethionine-dependent methyltransferase activity"/>
    <property type="evidence" value="ECO:0007669"/>
    <property type="project" value="InterPro"/>
</dbReference>
<sequence length="158" mass="17549">MGGGCKGLEVARYYDAIARGYDELYGEEQERKYYVGLKILPPKERVLDAGCGTALLSEHVEGYYLGIDISIEMLKIGKEKIRGETKDLVLGDVQLLPLRSKSFATCYSFTVLQNVEDPHKALEELRRCCSSCVVSSLKGKGLEDGDCLEVYPDVLCKI</sequence>
<feature type="domain" description="Methyltransferase type 11" evidence="1">
    <location>
        <begin position="47"/>
        <end position="129"/>
    </location>
</feature>
<dbReference type="CDD" id="cd02440">
    <property type="entry name" value="AdoMet_MTases"/>
    <property type="match status" value="1"/>
</dbReference>
<dbReference type="KEGG" id="ipc:IPA_03405"/>
<dbReference type="Proteomes" id="UP001063698">
    <property type="component" value="Chromosome"/>
</dbReference>